<gene>
    <name evidence="2" type="ORF">BDU57DRAFT_522106</name>
</gene>
<feature type="compositionally biased region" description="Acidic residues" evidence="1">
    <location>
        <begin position="174"/>
        <end position="187"/>
    </location>
</feature>
<reference evidence="2" key="1">
    <citation type="journal article" date="2020" name="Stud. Mycol.">
        <title>101 Dothideomycetes genomes: a test case for predicting lifestyles and emergence of pathogens.</title>
        <authorList>
            <person name="Haridas S."/>
            <person name="Albert R."/>
            <person name="Binder M."/>
            <person name="Bloem J."/>
            <person name="Labutti K."/>
            <person name="Salamov A."/>
            <person name="Andreopoulos B."/>
            <person name="Baker S."/>
            <person name="Barry K."/>
            <person name="Bills G."/>
            <person name="Bluhm B."/>
            <person name="Cannon C."/>
            <person name="Castanera R."/>
            <person name="Culley D."/>
            <person name="Daum C."/>
            <person name="Ezra D."/>
            <person name="Gonzalez J."/>
            <person name="Henrissat B."/>
            <person name="Kuo A."/>
            <person name="Liang C."/>
            <person name="Lipzen A."/>
            <person name="Lutzoni F."/>
            <person name="Magnuson J."/>
            <person name="Mondo S."/>
            <person name="Nolan M."/>
            <person name="Ohm R."/>
            <person name="Pangilinan J."/>
            <person name="Park H.-J."/>
            <person name="Ramirez L."/>
            <person name="Alfaro M."/>
            <person name="Sun H."/>
            <person name="Tritt A."/>
            <person name="Yoshinaga Y."/>
            <person name="Zwiers L.-H."/>
            <person name="Turgeon B."/>
            <person name="Goodwin S."/>
            <person name="Spatafora J."/>
            <person name="Crous P."/>
            <person name="Grigoriev I."/>
        </authorList>
    </citation>
    <scope>NUCLEOTIDE SEQUENCE</scope>
    <source>
        <strain evidence="2">HMLAC05119</strain>
    </source>
</reference>
<feature type="compositionally biased region" description="Low complexity" evidence="1">
    <location>
        <begin position="155"/>
        <end position="168"/>
    </location>
</feature>
<evidence type="ECO:0000313" key="3">
    <source>
        <dbReference type="Proteomes" id="UP000800096"/>
    </source>
</evidence>
<dbReference type="OrthoDB" id="3795483at2759"/>
<dbReference type="EMBL" id="ML979139">
    <property type="protein sequence ID" value="KAF1913290.1"/>
    <property type="molecule type" value="Genomic_DNA"/>
</dbReference>
<evidence type="ECO:0000313" key="2">
    <source>
        <dbReference type="EMBL" id="KAF1913290.1"/>
    </source>
</evidence>
<feature type="compositionally biased region" description="Acidic residues" evidence="1">
    <location>
        <begin position="79"/>
        <end position="139"/>
    </location>
</feature>
<accession>A0A6A5QEP4</accession>
<feature type="compositionally biased region" description="Polar residues" evidence="1">
    <location>
        <begin position="140"/>
        <end position="154"/>
    </location>
</feature>
<feature type="region of interest" description="Disordered" evidence="1">
    <location>
        <begin position="73"/>
        <end position="198"/>
    </location>
</feature>
<dbReference type="PANTHER" id="PTHR48162:SF1">
    <property type="entry name" value="RIBOSOMAL L1 DOMAIN-CONTAINING PROTEIN CG13096"/>
    <property type="match status" value="1"/>
</dbReference>
<dbReference type="InterPro" id="IPR053110">
    <property type="entry name" value="Ribosomal_L1-TF"/>
</dbReference>
<dbReference type="PANTHER" id="PTHR48162">
    <property type="entry name" value="YALI0A06930P"/>
    <property type="match status" value="1"/>
</dbReference>
<dbReference type="Proteomes" id="UP000800096">
    <property type="component" value="Unassembled WGS sequence"/>
</dbReference>
<evidence type="ECO:0000256" key="1">
    <source>
        <dbReference type="SAM" id="MobiDB-lite"/>
    </source>
</evidence>
<sequence length="393" mass="44821">MAGNQAACPLMGLPLEVRHAIFKHLAARDVKPKKLLRYWFEKKEVKELIAKHVTANPMAPAPRVMHSHEIHADSHVVEPEDEEDQESEYGDEEDDDEDSDDEDEDDEEDDEDDEDEDDEEDDEDDEEEDEDEDEDENVMQDDQAQTISQPLASTQAHAVPTPATAAVQGQIQVNDEEEQSDEEEDDTITAPPPAPVVRPAQKWRHIPNFMRITHCPPPVELLLASKQLNQEAKNWFYDVARLRINATGSFAHTSFFEEAFSQITDATFSPMENIRKVEVMFVWDTTWIRSDQTGSVEAIFPALLRQRSDFVHQILSQAPDLTGVTIHWHDSARDDESARLMLDILAPFHTLNANVKIEEHYIAADAKPHKRSIAGQRRLEFQRIADVGLSRLF</sequence>
<organism evidence="2 3">
    <name type="scientific">Ampelomyces quisqualis</name>
    <name type="common">Powdery mildew agent</name>
    <dbReference type="NCBI Taxonomy" id="50730"/>
    <lineage>
        <taxon>Eukaryota</taxon>
        <taxon>Fungi</taxon>
        <taxon>Dikarya</taxon>
        <taxon>Ascomycota</taxon>
        <taxon>Pezizomycotina</taxon>
        <taxon>Dothideomycetes</taxon>
        <taxon>Pleosporomycetidae</taxon>
        <taxon>Pleosporales</taxon>
        <taxon>Pleosporineae</taxon>
        <taxon>Phaeosphaeriaceae</taxon>
        <taxon>Ampelomyces</taxon>
    </lineage>
</organism>
<proteinExistence type="predicted"/>
<name>A0A6A5QEP4_AMPQU</name>
<keyword evidence="3" id="KW-1185">Reference proteome</keyword>
<dbReference type="AlphaFoldDB" id="A0A6A5QEP4"/>
<protein>
    <submittedName>
        <fullName evidence="2">Uncharacterized protein</fullName>
    </submittedName>
</protein>